<protein>
    <submittedName>
        <fullName evidence="5">Class I SAM-dependent methyltransferase</fullName>
    </submittedName>
</protein>
<organism evidence="5 6">
    <name type="scientific">Rhodopseudomonas palustris</name>
    <dbReference type="NCBI Taxonomy" id="1076"/>
    <lineage>
        <taxon>Bacteria</taxon>
        <taxon>Pseudomonadati</taxon>
        <taxon>Pseudomonadota</taxon>
        <taxon>Alphaproteobacteria</taxon>
        <taxon>Hyphomicrobiales</taxon>
        <taxon>Nitrobacteraceae</taxon>
        <taxon>Rhodopseudomonas</taxon>
    </lineage>
</organism>
<dbReference type="SUPFAM" id="SSF53335">
    <property type="entry name" value="S-adenosyl-L-methionine-dependent methyltransferases"/>
    <property type="match status" value="1"/>
</dbReference>
<dbReference type="InterPro" id="IPR029063">
    <property type="entry name" value="SAM-dependent_MTases_sf"/>
</dbReference>
<comment type="caution">
    <text evidence="5">The sequence shown here is derived from an EMBL/GenBank/DDBJ whole genome shotgun (WGS) entry which is preliminary data.</text>
</comment>
<dbReference type="EMBL" id="JACRJB010000067">
    <property type="protein sequence ID" value="MBI5132508.1"/>
    <property type="molecule type" value="Genomic_DNA"/>
</dbReference>
<evidence type="ECO:0000313" key="6">
    <source>
        <dbReference type="Proteomes" id="UP000782519"/>
    </source>
</evidence>
<dbReference type="GO" id="GO:0032259">
    <property type="term" value="P:methylation"/>
    <property type="evidence" value="ECO:0007669"/>
    <property type="project" value="UniProtKB-KW"/>
</dbReference>
<dbReference type="InterPro" id="IPR041698">
    <property type="entry name" value="Methyltransf_25"/>
</dbReference>
<dbReference type="AlphaFoldDB" id="A0A933S1M0"/>
<evidence type="ECO:0000256" key="2">
    <source>
        <dbReference type="ARBA" id="ARBA00022679"/>
    </source>
</evidence>
<dbReference type="Gene3D" id="3.40.50.150">
    <property type="entry name" value="Vaccinia Virus protein VP39"/>
    <property type="match status" value="1"/>
</dbReference>
<feature type="domain" description="Methyltransferase" evidence="4">
    <location>
        <begin position="55"/>
        <end position="148"/>
    </location>
</feature>
<gene>
    <name evidence="5" type="ORF">HZA66_23965</name>
</gene>
<dbReference type="GO" id="GO:0008168">
    <property type="term" value="F:methyltransferase activity"/>
    <property type="evidence" value="ECO:0007669"/>
    <property type="project" value="UniProtKB-KW"/>
</dbReference>
<evidence type="ECO:0000259" key="4">
    <source>
        <dbReference type="Pfam" id="PF13649"/>
    </source>
</evidence>
<accession>A0A933S1M0</accession>
<evidence type="ECO:0000313" key="5">
    <source>
        <dbReference type="EMBL" id="MBI5132508.1"/>
    </source>
</evidence>
<keyword evidence="2" id="KW-0808">Transferase</keyword>
<dbReference type="PANTHER" id="PTHR43464">
    <property type="entry name" value="METHYLTRANSFERASE"/>
    <property type="match status" value="1"/>
</dbReference>
<evidence type="ECO:0000256" key="3">
    <source>
        <dbReference type="ARBA" id="ARBA00022691"/>
    </source>
</evidence>
<reference evidence="5" key="1">
    <citation type="submission" date="2020-07" db="EMBL/GenBank/DDBJ databases">
        <title>Huge and variable diversity of episymbiotic CPR bacteria and DPANN archaea in groundwater ecosystems.</title>
        <authorList>
            <person name="He C.Y."/>
            <person name="Keren R."/>
            <person name="Whittaker M."/>
            <person name="Farag I.F."/>
            <person name="Doudna J."/>
            <person name="Cate J.H.D."/>
            <person name="Banfield J.F."/>
        </authorList>
    </citation>
    <scope>NUCLEOTIDE SEQUENCE</scope>
    <source>
        <strain evidence="5">NC_groundwater_1818_Pr3_B-0.1um_66_35</strain>
    </source>
</reference>
<evidence type="ECO:0000256" key="1">
    <source>
        <dbReference type="ARBA" id="ARBA00022603"/>
    </source>
</evidence>
<dbReference type="Proteomes" id="UP000782519">
    <property type="component" value="Unassembled WGS sequence"/>
</dbReference>
<keyword evidence="3" id="KW-0949">S-adenosyl-L-methionine</keyword>
<keyword evidence="1 5" id="KW-0489">Methyltransferase</keyword>
<dbReference type="Pfam" id="PF13649">
    <property type="entry name" value="Methyltransf_25"/>
    <property type="match status" value="1"/>
</dbReference>
<dbReference type="CDD" id="cd02440">
    <property type="entry name" value="AdoMet_MTases"/>
    <property type="match status" value="1"/>
</dbReference>
<sequence length="230" mass="25202">MSSFVGQEAELGAWDPVWDDIFAARQWGKYPKEELIRFVARNYYAAPDRQAVRFLDLGCGFGAATWFLAREGFSVEGIDGSELIIARLRERLAAEGLTAGLVAGDAIDLPYPPAHFDCMIDLACLQHNSPDDTRRILDGVFDRLKPGGRLFSFTAAAGSWGDGLGAQVGPCTFTGITEGPFANAGLARFSDEAQIRDLYGRFELQLDLSELTVAGRAHRLSNWIVEGRKP</sequence>
<name>A0A933S1M0_RHOPL</name>
<dbReference type="PANTHER" id="PTHR43464:SF19">
    <property type="entry name" value="UBIQUINONE BIOSYNTHESIS O-METHYLTRANSFERASE, MITOCHONDRIAL"/>
    <property type="match status" value="1"/>
</dbReference>
<proteinExistence type="predicted"/>